<reference evidence="2 3" key="1">
    <citation type="submission" date="2017-10" db="EMBL/GenBank/DDBJ databases">
        <title>Sequencing the genomes of 1000 actinobacteria strains.</title>
        <authorList>
            <person name="Klenk H.-P."/>
        </authorList>
    </citation>
    <scope>NUCLEOTIDE SEQUENCE [LARGE SCALE GENOMIC DNA]</scope>
    <source>
        <strain evidence="2 3">DSM 21863</strain>
    </source>
</reference>
<dbReference type="GO" id="GO:0008168">
    <property type="term" value="F:methyltransferase activity"/>
    <property type="evidence" value="ECO:0007669"/>
    <property type="project" value="UniProtKB-KW"/>
</dbReference>
<feature type="region of interest" description="Disordered" evidence="1">
    <location>
        <begin position="268"/>
        <end position="313"/>
    </location>
</feature>
<feature type="compositionally biased region" description="Low complexity" evidence="1">
    <location>
        <begin position="286"/>
        <end position="295"/>
    </location>
</feature>
<dbReference type="Proteomes" id="UP000224130">
    <property type="component" value="Unassembled WGS sequence"/>
</dbReference>
<evidence type="ECO:0000313" key="2">
    <source>
        <dbReference type="EMBL" id="PFG44117.1"/>
    </source>
</evidence>
<dbReference type="RefSeq" id="WP_211287520.1">
    <property type="nucleotide sequence ID" value="NZ_PDJJ01000001.1"/>
</dbReference>
<keyword evidence="3" id="KW-1185">Reference proteome</keyword>
<dbReference type="NCBIfam" id="TIGR03704">
    <property type="entry name" value="PrmC_rel_meth"/>
    <property type="match status" value="1"/>
</dbReference>
<dbReference type="AlphaFoldDB" id="A0A2A9EY88"/>
<dbReference type="SUPFAM" id="SSF53335">
    <property type="entry name" value="S-adenosyl-L-methionine-dependent methyltransferases"/>
    <property type="match status" value="1"/>
</dbReference>
<keyword evidence="2" id="KW-0808">Transferase</keyword>
<dbReference type="CDD" id="cd02440">
    <property type="entry name" value="AdoMet_MTases"/>
    <property type="match status" value="1"/>
</dbReference>
<evidence type="ECO:0000256" key="1">
    <source>
        <dbReference type="SAM" id="MobiDB-lite"/>
    </source>
</evidence>
<accession>A0A2A9EY88</accession>
<gene>
    <name evidence="2" type="ORF">ATJ88_2835</name>
</gene>
<dbReference type="Gene3D" id="3.40.50.150">
    <property type="entry name" value="Vaccinia Virus protein VP39"/>
    <property type="match status" value="1"/>
</dbReference>
<organism evidence="2 3">
    <name type="scientific">Isoptericola jiangsuensis</name>
    <dbReference type="NCBI Taxonomy" id="548579"/>
    <lineage>
        <taxon>Bacteria</taxon>
        <taxon>Bacillati</taxon>
        <taxon>Actinomycetota</taxon>
        <taxon>Actinomycetes</taxon>
        <taxon>Micrococcales</taxon>
        <taxon>Promicromonosporaceae</taxon>
        <taxon>Isoptericola</taxon>
    </lineage>
</organism>
<proteinExistence type="predicted"/>
<dbReference type="PANTHER" id="PTHR18895">
    <property type="entry name" value="HEMK METHYLTRANSFERASE"/>
    <property type="match status" value="1"/>
</dbReference>
<evidence type="ECO:0000313" key="3">
    <source>
        <dbReference type="Proteomes" id="UP000224130"/>
    </source>
</evidence>
<protein>
    <submittedName>
        <fullName evidence="2">Release factor glutamine methyltransferase</fullName>
    </submittedName>
</protein>
<dbReference type="PANTHER" id="PTHR18895:SF74">
    <property type="entry name" value="MTRF1L RELEASE FACTOR GLUTAMINE METHYLTRANSFERASE"/>
    <property type="match status" value="1"/>
</dbReference>
<keyword evidence="2" id="KW-0489">Methyltransferase</keyword>
<name>A0A2A9EY88_9MICO</name>
<dbReference type="InterPro" id="IPR029063">
    <property type="entry name" value="SAM-dependent_MTases_sf"/>
</dbReference>
<dbReference type="InterPro" id="IPR050320">
    <property type="entry name" value="N5-glutamine_MTase"/>
</dbReference>
<dbReference type="InterPro" id="IPR022446">
    <property type="entry name" value="MeTrfrase_put"/>
</dbReference>
<dbReference type="EMBL" id="PDJJ01000001">
    <property type="protein sequence ID" value="PFG44117.1"/>
    <property type="molecule type" value="Genomic_DNA"/>
</dbReference>
<sequence>MAAGAPSPGLVARLRAAGCVFAEDEAVLLEDAARPGGGSPGPDAALLEPLVARRVAGEPLEHVLGWAELAGRRWSVGPGVFVPRRRSELLVEVGAGLLPGPDDVGATGPPVVLDLCCGCGAVGGAVLLAARDRGVAVELHASDLDPAATAHAVRNLGPLGAAVHTGDLFAPVPATLRGRVDLLLCHAPYVPTGTLPTLPPEAREHEPVAALDGGGDGLDVVRRVAAVAGGWLAPGGALLVEVGEGQVEVATDVLRGAGLRVAVVHGDPGDDPWDDLGAAPGPPAGRAPADGTAPGHRVPGGLVLVGTAPTTRP</sequence>
<comment type="caution">
    <text evidence="2">The sequence shown here is derived from an EMBL/GenBank/DDBJ whole genome shotgun (WGS) entry which is preliminary data.</text>
</comment>
<dbReference type="GO" id="GO:0032259">
    <property type="term" value="P:methylation"/>
    <property type="evidence" value="ECO:0007669"/>
    <property type="project" value="UniProtKB-KW"/>
</dbReference>